<proteinExistence type="predicted"/>
<reference evidence="2" key="1">
    <citation type="journal article" date="2012" name="Proc. Natl. Acad. Sci. U.S.A.">
        <title>Antigenic diversity is generated by distinct evolutionary mechanisms in African trypanosome species.</title>
        <authorList>
            <person name="Jackson A.P."/>
            <person name="Berry A."/>
            <person name="Aslett M."/>
            <person name="Allison H.C."/>
            <person name="Burton P."/>
            <person name="Vavrova-Anderson J."/>
            <person name="Brown R."/>
            <person name="Browne H."/>
            <person name="Corton N."/>
            <person name="Hauser H."/>
            <person name="Gamble J."/>
            <person name="Gilderthorp R."/>
            <person name="Marcello L."/>
            <person name="McQuillan J."/>
            <person name="Otto T.D."/>
            <person name="Quail M.A."/>
            <person name="Sanders M.J."/>
            <person name="van Tonder A."/>
            <person name="Ginger M.L."/>
            <person name="Field M.C."/>
            <person name="Barry J.D."/>
            <person name="Hertz-Fowler C."/>
            <person name="Berriman M."/>
        </authorList>
    </citation>
    <scope>NUCLEOTIDE SEQUENCE</scope>
    <source>
        <strain evidence="2">IL3000</strain>
    </source>
</reference>
<feature type="compositionally biased region" description="Polar residues" evidence="1">
    <location>
        <begin position="82"/>
        <end position="93"/>
    </location>
</feature>
<name>G0V0P7_TRYCI</name>
<protein>
    <submittedName>
        <fullName evidence="2">Uncharacterized protein</fullName>
    </submittedName>
</protein>
<gene>
    <name evidence="2" type="ORF">TCIL3000_11_6420</name>
</gene>
<accession>G0V0P7</accession>
<dbReference type="AlphaFoldDB" id="G0V0P7"/>
<feature type="region of interest" description="Disordered" evidence="1">
    <location>
        <begin position="63"/>
        <end position="109"/>
    </location>
</feature>
<evidence type="ECO:0000313" key="2">
    <source>
        <dbReference type="EMBL" id="CCC95218.1"/>
    </source>
</evidence>
<dbReference type="EMBL" id="HE575324">
    <property type="protein sequence ID" value="CCC95218.1"/>
    <property type="molecule type" value="Genomic_DNA"/>
</dbReference>
<evidence type="ECO:0000256" key="1">
    <source>
        <dbReference type="SAM" id="MobiDB-lite"/>
    </source>
</evidence>
<organism evidence="2">
    <name type="scientific">Trypanosoma congolense (strain IL3000)</name>
    <dbReference type="NCBI Taxonomy" id="1068625"/>
    <lineage>
        <taxon>Eukaryota</taxon>
        <taxon>Discoba</taxon>
        <taxon>Euglenozoa</taxon>
        <taxon>Kinetoplastea</taxon>
        <taxon>Metakinetoplastina</taxon>
        <taxon>Trypanosomatida</taxon>
        <taxon>Trypanosomatidae</taxon>
        <taxon>Trypanosoma</taxon>
        <taxon>Nannomonas</taxon>
    </lineage>
</organism>
<sequence>MWAIELPTQTHRECPEQLTVRCLQMPTTSTIFRECNESLPPGEGTQVPSTSFIISSSLRDTPKCDWGVNKKQRQREQLKKQSYSSKGRNQQRSDMGGKTDRATLTKRVR</sequence>